<name>A0A0D6JLB6_9EURY</name>
<dbReference type="InterPro" id="IPR051541">
    <property type="entry name" value="PTS_SugarTrans_NitroReg"/>
</dbReference>
<keyword evidence="3" id="KW-1185">Reference proteome</keyword>
<dbReference type="CDD" id="cd00211">
    <property type="entry name" value="PTS_IIA_fru"/>
    <property type="match status" value="1"/>
</dbReference>
<dbReference type="Proteomes" id="UP000198902">
    <property type="component" value="Unassembled WGS sequence"/>
</dbReference>
<dbReference type="AlphaFoldDB" id="A0A0D6JLB6"/>
<accession>A0A0D6JLB6</accession>
<sequence>MRTESLELTGETDEAVLTELGAYAYDRGWADESYADALLAREADYPTGLDIPTMGFGIAIPHADPDHVSEQAVLLGLPPAGESVAFRSMDNPDERVDAEVVVLLLVTDTEGYSSFLSNLAKLFQAEEFAELTKRRDADGLLDLVVERCVDFDG</sequence>
<dbReference type="Pfam" id="PF00359">
    <property type="entry name" value="PTS_EIIA_2"/>
    <property type="match status" value="1"/>
</dbReference>
<dbReference type="EMBL" id="CSTE01000001">
    <property type="protein sequence ID" value="CQR48679.1"/>
    <property type="molecule type" value="Genomic_DNA"/>
</dbReference>
<dbReference type="PROSITE" id="PS51094">
    <property type="entry name" value="PTS_EIIA_TYPE_2"/>
    <property type="match status" value="1"/>
</dbReference>
<evidence type="ECO:0000259" key="1">
    <source>
        <dbReference type="PROSITE" id="PS51094"/>
    </source>
</evidence>
<dbReference type="PANTHER" id="PTHR47738">
    <property type="entry name" value="PTS SYSTEM FRUCTOSE-LIKE EIIA COMPONENT-RELATED"/>
    <property type="match status" value="1"/>
</dbReference>
<dbReference type="RefSeq" id="WP_042666454.1">
    <property type="nucleotide sequence ID" value="NZ_CABLRR010000001.1"/>
</dbReference>
<gene>
    <name evidence="2" type="ORF">BN996_00126</name>
</gene>
<proteinExistence type="predicted"/>
<protein>
    <submittedName>
        <fullName evidence="2">PTS system galactitol-specific transporter subunit IIA</fullName>
    </submittedName>
</protein>
<dbReference type="InterPro" id="IPR002178">
    <property type="entry name" value="PTS_EIIA_type-2_dom"/>
</dbReference>
<organism evidence="2 3">
    <name type="scientific">Haloferax massiliensis</name>
    <dbReference type="NCBI Taxonomy" id="1476858"/>
    <lineage>
        <taxon>Archaea</taxon>
        <taxon>Methanobacteriati</taxon>
        <taxon>Methanobacteriota</taxon>
        <taxon>Stenosarchaea group</taxon>
        <taxon>Halobacteria</taxon>
        <taxon>Halobacteriales</taxon>
        <taxon>Haloferacaceae</taxon>
        <taxon>Haloferax</taxon>
    </lineage>
</organism>
<dbReference type="SUPFAM" id="SSF55804">
    <property type="entry name" value="Phoshotransferase/anion transport protein"/>
    <property type="match status" value="1"/>
</dbReference>
<reference evidence="3" key="1">
    <citation type="submission" date="2015-03" db="EMBL/GenBank/DDBJ databases">
        <authorList>
            <person name="Urmite Genomes"/>
        </authorList>
    </citation>
    <scope>NUCLEOTIDE SEQUENCE [LARGE SCALE GENOMIC DNA]</scope>
    <source>
        <strain evidence="3">Arc-Hr</strain>
    </source>
</reference>
<feature type="domain" description="PTS EIIA type-2" evidence="1">
    <location>
        <begin position="1"/>
        <end position="147"/>
    </location>
</feature>
<evidence type="ECO:0000313" key="2">
    <source>
        <dbReference type="EMBL" id="CQR48679.1"/>
    </source>
</evidence>
<dbReference type="Gene3D" id="3.40.930.10">
    <property type="entry name" value="Mannitol-specific EII, Chain A"/>
    <property type="match status" value="1"/>
</dbReference>
<dbReference type="PANTHER" id="PTHR47738:SF3">
    <property type="entry name" value="PHOSPHOTRANSFERASE SYSTEM MANNITOL_FRUCTOSE-SPECIFIC IIA DOMAIN CONTAINING PROTEIN"/>
    <property type="match status" value="1"/>
</dbReference>
<evidence type="ECO:0000313" key="3">
    <source>
        <dbReference type="Proteomes" id="UP000198902"/>
    </source>
</evidence>
<dbReference type="InterPro" id="IPR016152">
    <property type="entry name" value="PTrfase/Anion_transptr"/>
</dbReference>
<dbReference type="OrthoDB" id="287422at2157"/>